<proteinExistence type="predicted"/>
<evidence type="ECO:0000313" key="1">
    <source>
        <dbReference type="EMBL" id="SEH83087.1"/>
    </source>
</evidence>
<dbReference type="Proteomes" id="UP000198555">
    <property type="component" value="Unassembled WGS sequence"/>
</dbReference>
<dbReference type="EMBL" id="FNWX01000036">
    <property type="protein sequence ID" value="SEH83087.1"/>
    <property type="molecule type" value="Genomic_DNA"/>
</dbReference>
<evidence type="ECO:0000313" key="2">
    <source>
        <dbReference type="Proteomes" id="UP000198555"/>
    </source>
</evidence>
<accession>A0A1H6L4K3</accession>
<dbReference type="RefSeq" id="WP_228411437.1">
    <property type="nucleotide sequence ID" value="NZ_DALZAR010000024.1"/>
</dbReference>
<name>A0A1H6L4K3_9FLAO</name>
<dbReference type="AlphaFoldDB" id="A0A1H6L4K3"/>
<sequence length="116" mass="13220">MKSQIHEFQNKNKSKMSKASHILSLGLFSTLLFSCATVHDRLQTGTIVKDCTGTYLRVGENEDYLVCNSDILASKKEGEKVSVVYDYTKECKERDGKIMCMMYHENKGMIRVKSVK</sequence>
<organism evidence="1 2">
    <name type="scientific">Epilithonimonas hominis</name>
    <dbReference type="NCBI Taxonomy" id="420404"/>
    <lineage>
        <taxon>Bacteria</taxon>
        <taxon>Pseudomonadati</taxon>
        <taxon>Bacteroidota</taxon>
        <taxon>Flavobacteriia</taxon>
        <taxon>Flavobacteriales</taxon>
        <taxon>Weeksellaceae</taxon>
        <taxon>Chryseobacterium group</taxon>
        <taxon>Epilithonimonas</taxon>
    </lineage>
</organism>
<gene>
    <name evidence="1" type="ORF">SAMN05421793_13625</name>
</gene>
<protein>
    <recommendedName>
        <fullName evidence="3">Lipoprotein</fullName>
    </recommendedName>
</protein>
<reference evidence="2" key="1">
    <citation type="submission" date="2016-10" db="EMBL/GenBank/DDBJ databases">
        <authorList>
            <person name="Varghese N."/>
            <person name="Submissions S."/>
        </authorList>
    </citation>
    <scope>NUCLEOTIDE SEQUENCE [LARGE SCALE GENOMIC DNA]</scope>
    <source>
        <strain evidence="2">DSM 19326</strain>
    </source>
</reference>
<dbReference type="STRING" id="420404.SAMN05421793_13625"/>
<evidence type="ECO:0008006" key="3">
    <source>
        <dbReference type="Google" id="ProtNLM"/>
    </source>
</evidence>
<keyword evidence="2" id="KW-1185">Reference proteome</keyword>
<dbReference type="PROSITE" id="PS51257">
    <property type="entry name" value="PROKAR_LIPOPROTEIN"/>
    <property type="match status" value="1"/>
</dbReference>